<dbReference type="PANTHER" id="PTHR22801:SF63">
    <property type="entry name" value="C-TYPE LECTIN DOMAIN-CONTAINING PROTEIN"/>
    <property type="match status" value="1"/>
</dbReference>
<proteinExistence type="predicted"/>
<protein>
    <recommendedName>
        <fullName evidence="2">C-type lectin domain-containing protein</fullName>
    </recommendedName>
</protein>
<dbReference type="InterPro" id="IPR016187">
    <property type="entry name" value="CTDL_fold"/>
</dbReference>
<keyword evidence="4" id="KW-1185">Reference proteome</keyword>
<dbReference type="Gene3D" id="3.10.100.10">
    <property type="entry name" value="Mannose-Binding Protein A, subunit A"/>
    <property type="match status" value="1"/>
</dbReference>
<evidence type="ECO:0000256" key="1">
    <source>
        <dbReference type="SAM" id="SignalP"/>
    </source>
</evidence>
<sequence>METHRIFLFMLLCFIVCAVPIQSGISNTSENEIIKISIFSRKNRTGQLYAKFHNRGKTWLDARDTCEKEGAHLAIINSKEESLILMDLFSKAPRFHEDWNFIGMTDENEEGNWMTIFNEPLNNTGFTEWNLEEPNNGASQNCGGFHGKEGKLHDLGCENIHGFF</sequence>
<dbReference type="Pfam" id="PF00059">
    <property type="entry name" value="Lectin_C"/>
    <property type="match status" value="1"/>
</dbReference>
<dbReference type="SMART" id="SM00034">
    <property type="entry name" value="CLECT"/>
    <property type="match status" value="1"/>
</dbReference>
<dbReference type="PANTHER" id="PTHR22801">
    <property type="entry name" value="LITHOSTATHINE"/>
    <property type="match status" value="1"/>
</dbReference>
<keyword evidence="1" id="KW-0732">Signal</keyword>
<reference evidence="3" key="1">
    <citation type="journal article" date="2023" name="IScience">
        <title>Live-bearing cockroach genome reveals convergent evolutionary mechanisms linked to viviparity in insects and beyond.</title>
        <authorList>
            <person name="Fouks B."/>
            <person name="Harrison M.C."/>
            <person name="Mikhailova A.A."/>
            <person name="Marchal E."/>
            <person name="English S."/>
            <person name="Carruthers M."/>
            <person name="Jennings E.C."/>
            <person name="Chiamaka E.L."/>
            <person name="Frigard R.A."/>
            <person name="Pippel M."/>
            <person name="Attardo G.M."/>
            <person name="Benoit J.B."/>
            <person name="Bornberg-Bauer E."/>
            <person name="Tobe S.S."/>
        </authorList>
    </citation>
    <scope>NUCLEOTIDE SEQUENCE</scope>
    <source>
        <strain evidence="3">Stay&amp;Tobe</strain>
    </source>
</reference>
<comment type="caution">
    <text evidence="3">The sequence shown here is derived from an EMBL/GenBank/DDBJ whole genome shotgun (WGS) entry which is preliminary data.</text>
</comment>
<dbReference type="EMBL" id="JASPKZ010009355">
    <property type="protein sequence ID" value="KAJ9577536.1"/>
    <property type="molecule type" value="Genomic_DNA"/>
</dbReference>
<dbReference type="SUPFAM" id="SSF56436">
    <property type="entry name" value="C-type lectin-like"/>
    <property type="match status" value="1"/>
</dbReference>
<feature type="domain" description="C-type lectin" evidence="2">
    <location>
        <begin position="44"/>
        <end position="164"/>
    </location>
</feature>
<dbReference type="CDD" id="cd00037">
    <property type="entry name" value="CLECT"/>
    <property type="match status" value="1"/>
</dbReference>
<evidence type="ECO:0000313" key="3">
    <source>
        <dbReference type="EMBL" id="KAJ9577536.1"/>
    </source>
</evidence>
<dbReference type="PROSITE" id="PS50041">
    <property type="entry name" value="C_TYPE_LECTIN_2"/>
    <property type="match status" value="1"/>
</dbReference>
<dbReference type="Proteomes" id="UP001233999">
    <property type="component" value="Unassembled WGS sequence"/>
</dbReference>
<dbReference type="InterPro" id="IPR001304">
    <property type="entry name" value="C-type_lectin-like"/>
</dbReference>
<dbReference type="AlphaFoldDB" id="A0AAD7ZBM5"/>
<name>A0AAD7ZBM5_DIPPU</name>
<accession>A0AAD7ZBM5</accession>
<reference evidence="3" key="2">
    <citation type="submission" date="2023-05" db="EMBL/GenBank/DDBJ databases">
        <authorList>
            <person name="Fouks B."/>
        </authorList>
    </citation>
    <scope>NUCLEOTIDE SEQUENCE</scope>
    <source>
        <strain evidence="3">Stay&amp;Tobe</strain>
        <tissue evidence="3">Testes</tissue>
    </source>
</reference>
<feature type="chain" id="PRO_5042278857" description="C-type lectin domain-containing protein" evidence="1">
    <location>
        <begin position="19"/>
        <end position="164"/>
    </location>
</feature>
<evidence type="ECO:0000259" key="2">
    <source>
        <dbReference type="PROSITE" id="PS50041"/>
    </source>
</evidence>
<organism evidence="3 4">
    <name type="scientific">Diploptera punctata</name>
    <name type="common">Pacific beetle cockroach</name>
    <dbReference type="NCBI Taxonomy" id="6984"/>
    <lineage>
        <taxon>Eukaryota</taxon>
        <taxon>Metazoa</taxon>
        <taxon>Ecdysozoa</taxon>
        <taxon>Arthropoda</taxon>
        <taxon>Hexapoda</taxon>
        <taxon>Insecta</taxon>
        <taxon>Pterygota</taxon>
        <taxon>Neoptera</taxon>
        <taxon>Polyneoptera</taxon>
        <taxon>Dictyoptera</taxon>
        <taxon>Blattodea</taxon>
        <taxon>Blaberoidea</taxon>
        <taxon>Blaberidae</taxon>
        <taxon>Diplopterinae</taxon>
        <taxon>Diploptera</taxon>
    </lineage>
</organism>
<dbReference type="InterPro" id="IPR050801">
    <property type="entry name" value="Ca-Dep_Lectins_ImmuneDev"/>
</dbReference>
<dbReference type="InterPro" id="IPR016186">
    <property type="entry name" value="C-type_lectin-like/link_sf"/>
</dbReference>
<gene>
    <name evidence="3" type="ORF">L9F63_005909</name>
</gene>
<evidence type="ECO:0000313" key="4">
    <source>
        <dbReference type="Proteomes" id="UP001233999"/>
    </source>
</evidence>
<feature type="signal peptide" evidence="1">
    <location>
        <begin position="1"/>
        <end position="18"/>
    </location>
</feature>